<dbReference type="AlphaFoldDB" id="A0A822Z9C2"/>
<feature type="repeat" description="PPR" evidence="2">
    <location>
        <begin position="265"/>
        <end position="299"/>
    </location>
</feature>
<dbReference type="FunFam" id="1.25.40.10:FF:000351">
    <property type="entry name" value="Pentatricopeptide repeat-containing protein"/>
    <property type="match status" value="2"/>
</dbReference>
<feature type="repeat" description="PPR" evidence="2">
    <location>
        <begin position="366"/>
        <end position="400"/>
    </location>
</feature>
<dbReference type="FunFam" id="1.25.40.10:FF:000364">
    <property type="entry name" value="Pentatricopeptide repeat (PPR-like) superfamily protein"/>
    <property type="match status" value="1"/>
</dbReference>
<dbReference type="FunFam" id="1.25.40.10:FF:000090">
    <property type="entry name" value="Pentatricopeptide repeat-containing protein, chloroplastic"/>
    <property type="match status" value="1"/>
</dbReference>
<dbReference type="PANTHER" id="PTHR47926">
    <property type="entry name" value="PENTATRICOPEPTIDE REPEAT-CONTAINING PROTEIN"/>
    <property type="match status" value="1"/>
</dbReference>
<dbReference type="GO" id="GO:0009451">
    <property type="term" value="P:RNA modification"/>
    <property type="evidence" value="ECO:0007669"/>
    <property type="project" value="InterPro"/>
</dbReference>
<evidence type="ECO:0000313" key="3">
    <source>
        <dbReference type="EMBL" id="DAD41642.1"/>
    </source>
</evidence>
<feature type="repeat" description="PPR" evidence="2">
    <location>
        <begin position="467"/>
        <end position="501"/>
    </location>
</feature>
<dbReference type="PROSITE" id="PS51375">
    <property type="entry name" value="PPR"/>
    <property type="match status" value="5"/>
</dbReference>
<proteinExistence type="predicted"/>
<dbReference type="Gene3D" id="1.25.40.10">
    <property type="entry name" value="Tetratricopeptide repeat domain"/>
    <property type="match status" value="5"/>
</dbReference>
<dbReference type="InterPro" id="IPR046960">
    <property type="entry name" value="PPR_At4g14850-like_plant"/>
</dbReference>
<dbReference type="PANTHER" id="PTHR47926:SF347">
    <property type="entry name" value="PENTATRICOPEPTIDE REPEAT-CONTAINING PROTEIN"/>
    <property type="match status" value="1"/>
</dbReference>
<reference evidence="3 4" key="1">
    <citation type="journal article" date="2020" name="Mol. Biol. Evol.">
        <title>Distinct Expression and Methylation Patterns for Genes with Different Fates following a Single Whole-Genome Duplication in Flowering Plants.</title>
        <authorList>
            <person name="Shi T."/>
            <person name="Rahmani R.S."/>
            <person name="Gugger P.F."/>
            <person name="Wang M."/>
            <person name="Li H."/>
            <person name="Zhang Y."/>
            <person name="Li Z."/>
            <person name="Wang Q."/>
            <person name="Van de Peer Y."/>
            <person name="Marchal K."/>
            <person name="Chen J."/>
        </authorList>
    </citation>
    <scope>NUCLEOTIDE SEQUENCE [LARGE SCALE GENOMIC DNA]</scope>
    <source>
        <tissue evidence="3">Leaf</tissue>
    </source>
</reference>
<keyword evidence="1" id="KW-0677">Repeat</keyword>
<evidence type="ECO:0000256" key="2">
    <source>
        <dbReference type="PROSITE-ProRule" id="PRU00708"/>
    </source>
</evidence>
<dbReference type="Pfam" id="PF13041">
    <property type="entry name" value="PPR_2"/>
    <property type="match status" value="2"/>
</dbReference>
<gene>
    <name evidence="3" type="ORF">HUJ06_015965</name>
</gene>
<dbReference type="Proteomes" id="UP000607653">
    <property type="component" value="Unassembled WGS sequence"/>
</dbReference>
<dbReference type="InterPro" id="IPR046848">
    <property type="entry name" value="E_motif"/>
</dbReference>
<dbReference type="InterPro" id="IPR011990">
    <property type="entry name" value="TPR-like_helical_dom_sf"/>
</dbReference>
<evidence type="ECO:0000256" key="1">
    <source>
        <dbReference type="ARBA" id="ARBA00022737"/>
    </source>
</evidence>
<accession>A0A822Z9C2</accession>
<dbReference type="EMBL" id="DUZY01000005">
    <property type="protein sequence ID" value="DAD41642.1"/>
    <property type="molecule type" value="Genomic_DNA"/>
</dbReference>
<dbReference type="NCBIfam" id="TIGR00756">
    <property type="entry name" value="PPR"/>
    <property type="match status" value="4"/>
</dbReference>
<sequence>MTFRKTNKLVSCALLQLNKLYCSSHNPLSVVDSFQASRLLKGYFELGRAEYANKLFAEIPDKNIVLWSIMIHGYAISGLYRESMEMFSHVRLHGLTPNSFTMVAILVTLKGLLDPMLGHSIHGLIIKTGLASNLTVGTAMLDAFAKCGNIVDSYKLFEQIREPSLVTYTAMISGFIHNELFEEAFMLFNQLRPSNVLPNSVTMLSVIRGCIALESRGLSESVHAFVLKTGFCSYLAVINAILDMYSNLEDLQAATKVFNNMTSMDVISWTTMVGLLVHLDLASEALKLFCRMRDSGFSPDTVVLVNLTRACALLGDLNTGKAIHALAVIHGYGLDLHLLNSILAMYSKFGCLDSSKVVFDRMAEKSLVTWTAMISGYLQNGWPKEGLNLLIQVRRLSFHIDSVVLVNSLAACGQLASSDLCKQLHCYILVVGFARYKSVQNSLVSAYSKCGDIESAQSVFKEIISPDVVSWNVIISGYGINSEGETAVSLFREMERSGIHPDNVTYLNVLSACGHSGLIGDGLVIFNQMVEEKRIAPSGEHCGCVVDLLARAGRLSDASIFMNTISGKVGPNAWRALLGGCWMHSDVRLAELAASRLLELEPEDTDCLVVLSNVYASVGRYKEAEALRSSMIMKRSQKSPGMSLLSGLLDDFG</sequence>
<comment type="caution">
    <text evidence="3">The sequence shown here is derived from an EMBL/GenBank/DDBJ whole genome shotgun (WGS) entry which is preliminary data.</text>
</comment>
<feature type="repeat" description="PPR" evidence="2">
    <location>
        <begin position="63"/>
        <end position="97"/>
    </location>
</feature>
<dbReference type="Pfam" id="PF20431">
    <property type="entry name" value="E_motif"/>
    <property type="match status" value="1"/>
</dbReference>
<protein>
    <submittedName>
        <fullName evidence="3">Uncharacterized protein</fullName>
    </submittedName>
</protein>
<organism evidence="3 4">
    <name type="scientific">Nelumbo nucifera</name>
    <name type="common">Sacred lotus</name>
    <dbReference type="NCBI Taxonomy" id="4432"/>
    <lineage>
        <taxon>Eukaryota</taxon>
        <taxon>Viridiplantae</taxon>
        <taxon>Streptophyta</taxon>
        <taxon>Embryophyta</taxon>
        <taxon>Tracheophyta</taxon>
        <taxon>Spermatophyta</taxon>
        <taxon>Magnoliopsida</taxon>
        <taxon>Proteales</taxon>
        <taxon>Nelumbonaceae</taxon>
        <taxon>Nelumbo</taxon>
    </lineage>
</organism>
<feature type="repeat" description="PPR" evidence="2">
    <location>
        <begin position="164"/>
        <end position="198"/>
    </location>
</feature>
<dbReference type="InterPro" id="IPR002885">
    <property type="entry name" value="PPR_rpt"/>
</dbReference>
<dbReference type="Pfam" id="PF01535">
    <property type="entry name" value="PPR"/>
    <property type="match status" value="6"/>
</dbReference>
<keyword evidence="4" id="KW-1185">Reference proteome</keyword>
<evidence type="ECO:0000313" key="4">
    <source>
        <dbReference type="Proteomes" id="UP000607653"/>
    </source>
</evidence>
<dbReference type="GO" id="GO:0003723">
    <property type="term" value="F:RNA binding"/>
    <property type="evidence" value="ECO:0007669"/>
    <property type="project" value="InterPro"/>
</dbReference>
<name>A0A822Z9C2_NELNU</name>